<proteinExistence type="predicted"/>
<protein>
    <submittedName>
        <fullName evidence="2">Uncharacterized protein LOC115890587</fullName>
    </submittedName>
</protein>
<dbReference type="GeneID" id="115890587"/>
<dbReference type="KEGG" id="soy:115890587"/>
<reference evidence="2" key="1">
    <citation type="submission" date="2025-08" db="UniProtKB">
        <authorList>
            <consortium name="RefSeq"/>
        </authorList>
    </citation>
    <scope>IDENTIFICATION</scope>
    <source>
        <tissue evidence="2">Gonads</tissue>
    </source>
</reference>
<organism evidence="1 2">
    <name type="scientific">Sitophilus oryzae</name>
    <name type="common">Rice weevil</name>
    <name type="synonym">Curculio oryzae</name>
    <dbReference type="NCBI Taxonomy" id="7048"/>
    <lineage>
        <taxon>Eukaryota</taxon>
        <taxon>Metazoa</taxon>
        <taxon>Ecdysozoa</taxon>
        <taxon>Arthropoda</taxon>
        <taxon>Hexapoda</taxon>
        <taxon>Insecta</taxon>
        <taxon>Pterygota</taxon>
        <taxon>Neoptera</taxon>
        <taxon>Endopterygota</taxon>
        <taxon>Coleoptera</taxon>
        <taxon>Polyphaga</taxon>
        <taxon>Cucujiformia</taxon>
        <taxon>Curculionidae</taxon>
        <taxon>Dryophthorinae</taxon>
        <taxon>Sitophilus</taxon>
    </lineage>
</organism>
<dbReference type="InParanoid" id="A0A6J2YRL9"/>
<dbReference type="RefSeq" id="XP_030766723.1">
    <property type="nucleotide sequence ID" value="XM_030910863.1"/>
</dbReference>
<sequence>MGNLRVTATDSLLSSFIDFSIDNSYISPPTWTLEDTNHTNQTNTANTASAVELLDFGSCFYNAEDMDSSPFSFPQQEKYSEDPTSVTNEIYQFLHNNATIAEYEAEYNAMPTTNNSYESNSNESNNIEYHTNTVNYLTAVHQQPCEFYGPFVGSNVKEFMSKASLEMKILQEIVRIYSETHLSQLGDYDDAARRFLQNGFPRKKSLHMYRVGQIRRF</sequence>
<dbReference type="AlphaFoldDB" id="A0A6J2YRL9"/>
<accession>A0A6J2YRL9</accession>
<name>A0A6J2YRL9_SITOR</name>
<dbReference type="Proteomes" id="UP000504635">
    <property type="component" value="Unplaced"/>
</dbReference>
<evidence type="ECO:0000313" key="1">
    <source>
        <dbReference type="Proteomes" id="UP000504635"/>
    </source>
</evidence>
<gene>
    <name evidence="2" type="primary">LOC115890587</name>
</gene>
<evidence type="ECO:0000313" key="2">
    <source>
        <dbReference type="RefSeq" id="XP_030766723.1"/>
    </source>
</evidence>
<keyword evidence="1" id="KW-1185">Reference proteome</keyword>